<dbReference type="InterPro" id="IPR013785">
    <property type="entry name" value="Aldolase_TIM"/>
</dbReference>
<organism evidence="4 5">
    <name type="scientific">Brevibacillus antibioticus</name>
    <dbReference type="NCBI Taxonomy" id="2570228"/>
    <lineage>
        <taxon>Bacteria</taxon>
        <taxon>Bacillati</taxon>
        <taxon>Bacillota</taxon>
        <taxon>Bacilli</taxon>
        <taxon>Bacillales</taxon>
        <taxon>Paenibacillaceae</taxon>
        <taxon>Brevibacillus</taxon>
    </lineage>
</organism>
<comment type="similarity">
    <text evidence="2">Belongs to the alpha-IPM synthase/homocitrate synthase family.</text>
</comment>
<dbReference type="Gene3D" id="4.10.430.20">
    <property type="match status" value="1"/>
</dbReference>
<dbReference type="PANTHER" id="PTHR42880">
    <property type="entry name" value="HOMOCITRATE SYNTHASE"/>
    <property type="match status" value="1"/>
</dbReference>
<dbReference type="RefSeq" id="WP_137030410.1">
    <property type="nucleotide sequence ID" value="NZ_SZNK01000001.1"/>
</dbReference>
<protein>
    <submittedName>
        <fullName evidence="4">2-isopropylmalate synthase</fullName>
    </submittedName>
</protein>
<dbReference type="Gene3D" id="3.20.20.70">
    <property type="entry name" value="Aldolase class I"/>
    <property type="match status" value="1"/>
</dbReference>
<dbReference type="SUPFAM" id="SSF51569">
    <property type="entry name" value="Aldolase"/>
    <property type="match status" value="1"/>
</dbReference>
<dbReference type="Proteomes" id="UP000307841">
    <property type="component" value="Unassembled WGS sequence"/>
</dbReference>
<evidence type="ECO:0000313" key="4">
    <source>
        <dbReference type="EMBL" id="TKI56959.1"/>
    </source>
</evidence>
<dbReference type="EMBL" id="SZNK01000001">
    <property type="protein sequence ID" value="TKI56959.1"/>
    <property type="molecule type" value="Genomic_DNA"/>
</dbReference>
<name>A0A4U2Y8P0_9BACL</name>
<dbReference type="InterPro" id="IPR000891">
    <property type="entry name" value="PYR_CT"/>
</dbReference>
<dbReference type="PANTHER" id="PTHR42880:SF1">
    <property type="entry name" value="ISOPROPYLMALATE_HOMOCITRATE_CITRAMALATE SYNTHASE FAMILY PROTEIN"/>
    <property type="match status" value="1"/>
</dbReference>
<evidence type="ECO:0000256" key="1">
    <source>
        <dbReference type="ARBA" id="ARBA00022679"/>
    </source>
</evidence>
<dbReference type="Pfam" id="PF22617">
    <property type="entry name" value="HCS_D2"/>
    <property type="match status" value="1"/>
</dbReference>
<feature type="domain" description="Pyruvate carboxyltransferase" evidence="3">
    <location>
        <begin position="4"/>
        <end position="255"/>
    </location>
</feature>
<dbReference type="InterPro" id="IPR054691">
    <property type="entry name" value="LeuA/HCS_post-cat"/>
</dbReference>
<dbReference type="InterPro" id="IPR002034">
    <property type="entry name" value="AIPM/Hcit_synth_CS"/>
</dbReference>
<evidence type="ECO:0000256" key="2">
    <source>
        <dbReference type="RuleBase" id="RU003523"/>
    </source>
</evidence>
<dbReference type="PROSITE" id="PS50991">
    <property type="entry name" value="PYR_CT"/>
    <property type="match status" value="1"/>
</dbReference>
<gene>
    <name evidence="4" type="ORF">E8L90_16630</name>
</gene>
<reference evidence="4 5" key="1">
    <citation type="submission" date="2019-04" db="EMBL/GenBank/DDBJ databases">
        <title>Whole genome sequencing of Brevibacillus sp. TGS2-1.</title>
        <authorList>
            <person name="Choi A."/>
        </authorList>
    </citation>
    <scope>NUCLEOTIDE SEQUENCE [LARGE SCALE GENOMIC DNA]</scope>
    <source>
        <strain evidence="4 5">TGS2-1</strain>
    </source>
</reference>
<proteinExistence type="inferred from homology"/>
<dbReference type="PROSITE" id="PS00816">
    <property type="entry name" value="AIPM_HOMOCIT_SYNTH_2"/>
    <property type="match status" value="1"/>
</dbReference>
<dbReference type="GO" id="GO:0019752">
    <property type="term" value="P:carboxylic acid metabolic process"/>
    <property type="evidence" value="ECO:0007669"/>
    <property type="project" value="InterPro"/>
</dbReference>
<evidence type="ECO:0000313" key="5">
    <source>
        <dbReference type="Proteomes" id="UP000307841"/>
    </source>
</evidence>
<keyword evidence="5" id="KW-1185">Reference proteome</keyword>
<evidence type="ECO:0000259" key="3">
    <source>
        <dbReference type="PROSITE" id="PS50991"/>
    </source>
</evidence>
<dbReference type="Pfam" id="PF00682">
    <property type="entry name" value="HMGL-like"/>
    <property type="match status" value="1"/>
</dbReference>
<sequence length="472" mass="52455">MKSFQILDATLREGEQQAGVRFTCEDKIRILHLLESYHIDLIEVGHPGISALDEEICRKVAQSARRAQILMHARATVEEVHAVKRAKADWVGIWASINDVSIQTKFSHHQESYVKEKVQQAVIEAKKLGLQVRFTIEDASRTEWEKISSLGHVALQAGADRVSLADTVGIWEPDTCKKIVTRAIEEFGCEIEVHLHNDFGLAQANALAAIDAGASVIDTTILGIGERAGITDLIQLTVALQKLRNDQRYSLDKIPELVQAIRLTTGYRPDELRPITGQNAFTHTSAYHVQAVKKNSKAYEPFPPETIGRTRLLEEKRPPIGTPKLPVSLQVGKPFPKGASELQYHRDGPGIRWVMMDSRVDERASFYVIQRIFELGDLSGIPEKHVDRHAHHCDSAFLFWGDAPDGTGLMCHVQLGEEEKTVESPAAIFIPAGVEHSYHYVSGRGTYTNIVLSPEYNKSLLVSAASSEIPVT</sequence>
<dbReference type="PROSITE" id="PS00815">
    <property type="entry name" value="AIPM_HOMOCIT_SYNTH_1"/>
    <property type="match status" value="1"/>
</dbReference>
<accession>A0A4U2Y8P0</accession>
<dbReference type="GO" id="GO:0046912">
    <property type="term" value="F:acyltransferase activity, acyl groups converted into alkyl on transfer"/>
    <property type="evidence" value="ECO:0007669"/>
    <property type="project" value="InterPro"/>
</dbReference>
<dbReference type="OrthoDB" id="9804858at2"/>
<keyword evidence="1 2" id="KW-0808">Transferase</keyword>
<dbReference type="AlphaFoldDB" id="A0A4U2Y8P0"/>
<comment type="caution">
    <text evidence="4">The sequence shown here is derived from an EMBL/GenBank/DDBJ whole genome shotgun (WGS) entry which is preliminary data.</text>
</comment>